<accession>A0ABU0J4B5</accession>
<protein>
    <submittedName>
        <fullName evidence="4">(Di)nucleoside polyphosphate hydrolase</fullName>
        <ecNumber evidence="4">3.6.1.-</ecNumber>
    </submittedName>
</protein>
<dbReference type="RefSeq" id="WP_307269127.1">
    <property type="nucleotide sequence ID" value="NZ_JAUSVX010000001.1"/>
</dbReference>
<evidence type="ECO:0000256" key="2">
    <source>
        <dbReference type="ARBA" id="ARBA00022801"/>
    </source>
</evidence>
<dbReference type="PROSITE" id="PS00893">
    <property type="entry name" value="NUDIX_BOX"/>
    <property type="match status" value="1"/>
</dbReference>
<sequence length="165" mass="18544">MTERPYRPNVGIALFNPAGLVFVGRALTSGPELVVPGFEWQCPQGGIDEGEDILAAARRELWEETNVRSVAVLAVTPDWWAYDFPPYDGPPHKLSPFRGQKQRWAALRFEGSESEIDVADLPTGEPQEMVEWRWERLERLPGLVTPHKRAVYEKMAAAFAPFAAP</sequence>
<dbReference type="Gene3D" id="3.90.79.10">
    <property type="entry name" value="Nucleoside Triphosphate Pyrophosphohydrolase"/>
    <property type="match status" value="1"/>
</dbReference>
<comment type="cofactor">
    <cofactor evidence="1">
        <name>Mg(2+)</name>
        <dbReference type="ChEBI" id="CHEBI:18420"/>
    </cofactor>
</comment>
<evidence type="ECO:0000256" key="1">
    <source>
        <dbReference type="ARBA" id="ARBA00001946"/>
    </source>
</evidence>
<dbReference type="GO" id="GO:0016787">
    <property type="term" value="F:hydrolase activity"/>
    <property type="evidence" value="ECO:0007669"/>
    <property type="project" value="UniProtKB-KW"/>
</dbReference>
<gene>
    <name evidence="4" type="ORF">QO011_001263</name>
</gene>
<dbReference type="Proteomes" id="UP001242480">
    <property type="component" value="Unassembled WGS sequence"/>
</dbReference>
<feature type="domain" description="Nudix hydrolase" evidence="3">
    <location>
        <begin position="5"/>
        <end position="157"/>
    </location>
</feature>
<dbReference type="PROSITE" id="PS51462">
    <property type="entry name" value="NUDIX"/>
    <property type="match status" value="1"/>
</dbReference>
<dbReference type="PANTHER" id="PTHR11839">
    <property type="entry name" value="UDP/ADP-SUGAR PYROPHOSPHATASE"/>
    <property type="match status" value="1"/>
</dbReference>
<dbReference type="CDD" id="cd03671">
    <property type="entry name" value="NUDIX_Ap4A_hydrolase_plant_like"/>
    <property type="match status" value="1"/>
</dbReference>
<dbReference type="Pfam" id="PF00293">
    <property type="entry name" value="NUDIX"/>
    <property type="match status" value="1"/>
</dbReference>
<dbReference type="InterPro" id="IPR020084">
    <property type="entry name" value="NUDIX_hydrolase_CS"/>
</dbReference>
<dbReference type="NCBIfam" id="NF001938">
    <property type="entry name" value="PRK00714.1-5"/>
    <property type="match status" value="1"/>
</dbReference>
<comment type="caution">
    <text evidence="4">The sequence shown here is derived from an EMBL/GenBank/DDBJ whole genome shotgun (WGS) entry which is preliminary data.</text>
</comment>
<proteinExistence type="predicted"/>
<dbReference type="InterPro" id="IPR022927">
    <property type="entry name" value="RppH"/>
</dbReference>
<keyword evidence="2 4" id="KW-0378">Hydrolase</keyword>
<dbReference type="InterPro" id="IPR015797">
    <property type="entry name" value="NUDIX_hydrolase-like_dom_sf"/>
</dbReference>
<evidence type="ECO:0000313" key="5">
    <source>
        <dbReference type="Proteomes" id="UP001242480"/>
    </source>
</evidence>
<keyword evidence="5" id="KW-1185">Reference proteome</keyword>
<dbReference type="SUPFAM" id="SSF55811">
    <property type="entry name" value="Nudix"/>
    <property type="match status" value="1"/>
</dbReference>
<evidence type="ECO:0000259" key="3">
    <source>
        <dbReference type="PROSITE" id="PS51462"/>
    </source>
</evidence>
<dbReference type="PANTHER" id="PTHR11839:SF22">
    <property type="entry name" value="NUDIX HYDROLASE 26, CHLOROPLASTIC"/>
    <property type="match status" value="1"/>
</dbReference>
<dbReference type="EC" id="3.6.1.-" evidence="4"/>
<dbReference type="EMBL" id="JAUSVX010000001">
    <property type="protein sequence ID" value="MDQ0468268.1"/>
    <property type="molecule type" value="Genomic_DNA"/>
</dbReference>
<reference evidence="4 5" key="1">
    <citation type="submission" date="2023-07" db="EMBL/GenBank/DDBJ databases">
        <title>Genomic Encyclopedia of Type Strains, Phase IV (KMG-IV): sequencing the most valuable type-strain genomes for metagenomic binning, comparative biology and taxonomic classification.</title>
        <authorList>
            <person name="Goeker M."/>
        </authorList>
    </citation>
    <scope>NUCLEOTIDE SEQUENCE [LARGE SCALE GENOMIC DNA]</scope>
    <source>
        <strain evidence="4 5">DSM 19619</strain>
    </source>
</reference>
<evidence type="ECO:0000313" key="4">
    <source>
        <dbReference type="EMBL" id="MDQ0468268.1"/>
    </source>
</evidence>
<dbReference type="InterPro" id="IPR000086">
    <property type="entry name" value="NUDIX_hydrolase_dom"/>
</dbReference>
<organism evidence="4 5">
    <name type="scientific">Labrys wisconsinensis</name>
    <dbReference type="NCBI Taxonomy" id="425677"/>
    <lineage>
        <taxon>Bacteria</taxon>
        <taxon>Pseudomonadati</taxon>
        <taxon>Pseudomonadota</taxon>
        <taxon>Alphaproteobacteria</taxon>
        <taxon>Hyphomicrobiales</taxon>
        <taxon>Xanthobacteraceae</taxon>
        <taxon>Labrys</taxon>
    </lineage>
</organism>
<name>A0ABU0J4B5_9HYPH</name>